<dbReference type="AlphaFoldDB" id="A0A367JEB0"/>
<gene>
    <name evidence="3" type="ORF">CU098_005858</name>
</gene>
<dbReference type="Proteomes" id="UP000253551">
    <property type="component" value="Unassembled WGS sequence"/>
</dbReference>
<dbReference type="OrthoDB" id="5570013at2759"/>
<feature type="domain" description="DUF4097" evidence="2">
    <location>
        <begin position="317"/>
        <end position="493"/>
    </location>
</feature>
<dbReference type="EMBL" id="PJQM01003555">
    <property type="protein sequence ID" value="RCH88264.1"/>
    <property type="molecule type" value="Genomic_DNA"/>
</dbReference>
<name>A0A367JEB0_RHIST</name>
<reference evidence="3 4" key="1">
    <citation type="journal article" date="2018" name="G3 (Bethesda)">
        <title>Phylogenetic and Phylogenomic Definition of Rhizopus Species.</title>
        <authorList>
            <person name="Gryganskyi A.P."/>
            <person name="Golan J."/>
            <person name="Dolatabadi S."/>
            <person name="Mondo S."/>
            <person name="Robb S."/>
            <person name="Idnurm A."/>
            <person name="Muszewska A."/>
            <person name="Steczkiewicz K."/>
            <person name="Masonjones S."/>
            <person name="Liao H.L."/>
            <person name="Gajdeczka M.T."/>
            <person name="Anike F."/>
            <person name="Vuek A."/>
            <person name="Anishchenko I.M."/>
            <person name="Voigt K."/>
            <person name="de Hoog G.S."/>
            <person name="Smith M.E."/>
            <person name="Heitman J."/>
            <person name="Vilgalys R."/>
            <person name="Stajich J.E."/>
        </authorList>
    </citation>
    <scope>NUCLEOTIDE SEQUENCE [LARGE SCALE GENOMIC DNA]</scope>
    <source>
        <strain evidence="3 4">LSU 92-RS-03</strain>
    </source>
</reference>
<evidence type="ECO:0000313" key="4">
    <source>
        <dbReference type="Proteomes" id="UP000253551"/>
    </source>
</evidence>
<sequence>MISNSSPSLQNETPPSYTSHDSTPQHLNGYDISAQAPNSYSSSLDCPITSGSSTVTSTNHYEYSSYPTSSQYGSPYTSHNVSPSDYLSQQGSAYSNQLGSTYSNNQDSVYSNQLGYLPSITYSAYQGTSQNNTHYQGLSQNTIYQESSLNTAYSSDQESIPSTLPPDYDEVIRDTKGKTPVQYNFGRGPLSSLLNAANAHLLAPRGTAPLLPLSSLKSTAGKMAKDFVEDMLSETLDRKEERDRRRSFRKTEREQDIARISEQWDGLVKNVFPETEGRLEKKQHGPLVFEEDWSGNECSLKTSNGPLTVRGKLRARDHVSLENRNGSITLEQPLFTSGQLHIKNRNGALELKGSVQVGKLEIQLRNAPISIDSHLESKYTEIKTRNGPIMLTQVIAKNKLTVKTTNSPIVLHVLELESNSDISVESTNAPVTVYLPRTFSGRFSVTSNSSSTTSVTPRTLNYQLVLDRDEVNRKQGWCINMGNKSNAQISVKTTHAPALLYI</sequence>
<comment type="caution">
    <text evidence="3">The sequence shown here is derived from an EMBL/GenBank/DDBJ whole genome shotgun (WGS) entry which is preliminary data.</text>
</comment>
<evidence type="ECO:0000313" key="3">
    <source>
        <dbReference type="EMBL" id="RCH88264.1"/>
    </source>
</evidence>
<evidence type="ECO:0000256" key="1">
    <source>
        <dbReference type="SAM" id="MobiDB-lite"/>
    </source>
</evidence>
<feature type="compositionally biased region" description="Polar residues" evidence="1">
    <location>
        <begin position="1"/>
        <end position="26"/>
    </location>
</feature>
<evidence type="ECO:0000259" key="2">
    <source>
        <dbReference type="Pfam" id="PF13349"/>
    </source>
</evidence>
<dbReference type="Pfam" id="PF13349">
    <property type="entry name" value="DUF4097"/>
    <property type="match status" value="1"/>
</dbReference>
<accession>A0A367JEB0</accession>
<protein>
    <recommendedName>
        <fullName evidence="2">DUF4097 domain-containing protein</fullName>
    </recommendedName>
</protein>
<feature type="region of interest" description="Disordered" evidence="1">
    <location>
        <begin position="1"/>
        <end position="34"/>
    </location>
</feature>
<proteinExistence type="predicted"/>
<dbReference type="STRING" id="4846.A0A367JEB0"/>
<keyword evidence="4" id="KW-1185">Reference proteome</keyword>
<organism evidence="3 4">
    <name type="scientific">Rhizopus stolonifer</name>
    <name type="common">Rhizopus nigricans</name>
    <dbReference type="NCBI Taxonomy" id="4846"/>
    <lineage>
        <taxon>Eukaryota</taxon>
        <taxon>Fungi</taxon>
        <taxon>Fungi incertae sedis</taxon>
        <taxon>Mucoromycota</taxon>
        <taxon>Mucoromycotina</taxon>
        <taxon>Mucoromycetes</taxon>
        <taxon>Mucorales</taxon>
        <taxon>Mucorineae</taxon>
        <taxon>Rhizopodaceae</taxon>
        <taxon>Rhizopus</taxon>
    </lineage>
</organism>
<dbReference type="InterPro" id="IPR025164">
    <property type="entry name" value="Toastrack_DUF4097"/>
</dbReference>
<feature type="region of interest" description="Disordered" evidence="1">
    <location>
        <begin position="65"/>
        <end position="92"/>
    </location>
</feature>